<name>A0AAW2CEM7_9ROSI</name>
<keyword evidence="4" id="KW-0378">Hydrolase</keyword>
<feature type="binding site" evidence="8">
    <location>
        <position position="196"/>
    </location>
    <ligand>
        <name>Ca(2+)</name>
        <dbReference type="ChEBI" id="CHEBI:29108"/>
        <label>3</label>
    </ligand>
</feature>
<organism evidence="11 12">
    <name type="scientific">Lithocarpus litseifolius</name>
    <dbReference type="NCBI Taxonomy" id="425828"/>
    <lineage>
        <taxon>Eukaryota</taxon>
        <taxon>Viridiplantae</taxon>
        <taxon>Streptophyta</taxon>
        <taxon>Embryophyta</taxon>
        <taxon>Tracheophyta</taxon>
        <taxon>Spermatophyta</taxon>
        <taxon>Magnoliopsida</taxon>
        <taxon>eudicotyledons</taxon>
        <taxon>Gunneridae</taxon>
        <taxon>Pentapetalae</taxon>
        <taxon>rosids</taxon>
        <taxon>fabids</taxon>
        <taxon>Fagales</taxon>
        <taxon>Fagaceae</taxon>
        <taxon>Lithocarpus</taxon>
    </lineage>
</organism>
<dbReference type="GO" id="GO:0006508">
    <property type="term" value="P:proteolysis"/>
    <property type="evidence" value="ECO:0007669"/>
    <property type="project" value="UniProtKB-KW"/>
</dbReference>
<comment type="cofactor">
    <cofactor evidence="8">
        <name>Zn(2+)</name>
        <dbReference type="ChEBI" id="CHEBI:29105"/>
    </cofactor>
    <text evidence="8">Binds 2 Zn(2+) ions per subunit.</text>
</comment>
<dbReference type="EMBL" id="JAZDWU010000007">
    <property type="protein sequence ID" value="KAK9996007.1"/>
    <property type="molecule type" value="Genomic_DNA"/>
</dbReference>
<feature type="active site" evidence="7">
    <location>
        <position position="240"/>
    </location>
</feature>
<evidence type="ECO:0000256" key="9">
    <source>
        <dbReference type="SAM" id="SignalP"/>
    </source>
</evidence>
<comment type="caution">
    <text evidence="11">The sequence shown here is derived from an EMBL/GenBank/DDBJ whole genome shotgun (WGS) entry which is preliminary data.</text>
</comment>
<evidence type="ECO:0000256" key="2">
    <source>
        <dbReference type="ARBA" id="ARBA00022670"/>
    </source>
</evidence>
<evidence type="ECO:0000256" key="5">
    <source>
        <dbReference type="ARBA" id="ARBA00022833"/>
    </source>
</evidence>
<evidence type="ECO:0000256" key="6">
    <source>
        <dbReference type="ARBA" id="ARBA00023049"/>
    </source>
</evidence>
<dbReference type="InterPro" id="IPR024079">
    <property type="entry name" value="MetalloPept_cat_dom_sf"/>
</dbReference>
<evidence type="ECO:0000256" key="3">
    <source>
        <dbReference type="ARBA" id="ARBA00022723"/>
    </source>
</evidence>
<sequence length="285" mass="31880">MATNLSLLLSIILLLLVIQPIRGHSFKSLQHLDGSHKGQTVKGLHEIKHYLSAFGYLKLNHSTCLSNDHAGVKDKDEFDEHLERAIKSFQKNFHLNVTGRLDSSTLDVMMTPRCGVSDIDDNMSPNYAFFPGKPKWGKKDLTYTIDSSIKPEALKKLSFSMQTGFEEWQKHTQFTFARGRPSSTSDIVIGIKHIDGPGNVLANSLPPTLGIMHFDVDEDWSINDKPNADQMDMVSVATHEIGHIIGLQHSTDVNAVMYPFMKFGTTKRELSHDDIDGVFALYGKP</sequence>
<evidence type="ECO:0000313" key="11">
    <source>
        <dbReference type="EMBL" id="KAK9996007.1"/>
    </source>
</evidence>
<keyword evidence="9" id="KW-0732">Signal</keyword>
<evidence type="ECO:0000256" key="4">
    <source>
        <dbReference type="ARBA" id="ARBA00022801"/>
    </source>
</evidence>
<evidence type="ECO:0000259" key="10">
    <source>
        <dbReference type="SMART" id="SM00235"/>
    </source>
</evidence>
<proteinExistence type="inferred from homology"/>
<keyword evidence="6" id="KW-0482">Metalloprotease</keyword>
<evidence type="ECO:0000256" key="8">
    <source>
        <dbReference type="PIRSR" id="PIRSR621190-2"/>
    </source>
</evidence>
<dbReference type="InterPro" id="IPR021190">
    <property type="entry name" value="Pept_M10A"/>
</dbReference>
<dbReference type="SUPFAM" id="SSF47090">
    <property type="entry name" value="PGBD-like"/>
    <property type="match status" value="1"/>
</dbReference>
<evidence type="ECO:0000256" key="7">
    <source>
        <dbReference type="PIRSR" id="PIRSR621190-1"/>
    </source>
</evidence>
<reference evidence="11 12" key="1">
    <citation type="submission" date="2024-01" db="EMBL/GenBank/DDBJ databases">
        <title>A telomere-to-telomere, gap-free genome of sweet tea (Lithocarpus litseifolius).</title>
        <authorList>
            <person name="Zhou J."/>
        </authorList>
    </citation>
    <scope>NUCLEOTIDE SEQUENCE [LARGE SCALE GENOMIC DNA]</scope>
    <source>
        <strain evidence="11">Zhou-2022a</strain>
        <tissue evidence="11">Leaf</tissue>
    </source>
</reference>
<feature type="binding site" evidence="8">
    <location>
        <position position="195"/>
    </location>
    <ligand>
        <name>Ca(2+)</name>
        <dbReference type="ChEBI" id="CHEBI:29108"/>
        <label>3</label>
    </ligand>
</feature>
<dbReference type="Proteomes" id="UP001459277">
    <property type="component" value="Unassembled WGS sequence"/>
</dbReference>
<dbReference type="GO" id="GO:0031012">
    <property type="term" value="C:extracellular matrix"/>
    <property type="evidence" value="ECO:0007669"/>
    <property type="project" value="InterPro"/>
</dbReference>
<dbReference type="PANTHER" id="PTHR10201:SF213">
    <property type="entry name" value="METALLOENDOPROTEINASE 2-MMP-LIKE"/>
    <property type="match status" value="1"/>
</dbReference>
<feature type="binding site" evidence="8">
    <location>
        <position position="257"/>
    </location>
    <ligand>
        <name>Zn(2+)</name>
        <dbReference type="ChEBI" id="CHEBI:29105"/>
        <label>2</label>
        <note>catalytic</note>
    </ligand>
</feature>
<keyword evidence="2" id="KW-0645">Protease</keyword>
<comment type="cofactor">
    <cofactor evidence="8">
        <name>Ca(2+)</name>
        <dbReference type="ChEBI" id="CHEBI:29108"/>
    </cofactor>
    <text evidence="8">Can bind about 5 Ca(2+) ions per subunit.</text>
</comment>
<dbReference type="PRINTS" id="PR00138">
    <property type="entry name" value="MATRIXIN"/>
</dbReference>
<keyword evidence="3 8" id="KW-0479">Metal-binding</keyword>
<dbReference type="Pfam" id="PF01471">
    <property type="entry name" value="PG_binding_1"/>
    <property type="match status" value="1"/>
</dbReference>
<comment type="similarity">
    <text evidence="1">Belongs to the peptidase M10A family. Matrix metalloproteinases (MMPs) subfamily.</text>
</comment>
<dbReference type="Gene3D" id="3.40.390.10">
    <property type="entry name" value="Collagenase (Catalytic Domain)"/>
    <property type="match status" value="1"/>
</dbReference>
<evidence type="ECO:0000256" key="1">
    <source>
        <dbReference type="ARBA" id="ARBA00009614"/>
    </source>
</evidence>
<dbReference type="SMART" id="SM00235">
    <property type="entry name" value="ZnMc"/>
    <property type="match status" value="1"/>
</dbReference>
<dbReference type="InterPro" id="IPR002477">
    <property type="entry name" value="Peptidoglycan-bd-like"/>
</dbReference>
<feature type="binding site" description="in inhibited form" evidence="8">
    <location>
        <position position="114"/>
    </location>
    <ligand>
        <name>Zn(2+)</name>
        <dbReference type="ChEBI" id="CHEBI:29105"/>
        <label>2</label>
        <note>catalytic</note>
    </ligand>
</feature>
<dbReference type="GO" id="GO:0008270">
    <property type="term" value="F:zinc ion binding"/>
    <property type="evidence" value="ECO:0007669"/>
    <property type="project" value="InterPro"/>
</dbReference>
<gene>
    <name evidence="11" type="ORF">SO802_020693</name>
</gene>
<dbReference type="GO" id="GO:0004222">
    <property type="term" value="F:metalloendopeptidase activity"/>
    <property type="evidence" value="ECO:0007669"/>
    <property type="project" value="InterPro"/>
</dbReference>
<dbReference type="GO" id="GO:0030198">
    <property type="term" value="P:extracellular matrix organization"/>
    <property type="evidence" value="ECO:0007669"/>
    <property type="project" value="TreeGrafter"/>
</dbReference>
<keyword evidence="12" id="KW-1185">Reference proteome</keyword>
<dbReference type="InterPro" id="IPR006026">
    <property type="entry name" value="Peptidase_Metallo"/>
</dbReference>
<feature type="binding site" evidence="8">
    <location>
        <position position="243"/>
    </location>
    <ligand>
        <name>Zn(2+)</name>
        <dbReference type="ChEBI" id="CHEBI:29105"/>
        <label>2</label>
        <note>catalytic</note>
    </ligand>
</feature>
<protein>
    <recommendedName>
        <fullName evidence="10">Peptidase metallopeptidase domain-containing protein</fullName>
    </recommendedName>
</protein>
<dbReference type="SUPFAM" id="SSF55486">
    <property type="entry name" value="Metalloproteases ('zincins'), catalytic domain"/>
    <property type="match status" value="1"/>
</dbReference>
<dbReference type="GO" id="GO:0030574">
    <property type="term" value="P:collagen catabolic process"/>
    <property type="evidence" value="ECO:0007669"/>
    <property type="project" value="TreeGrafter"/>
</dbReference>
<feature type="binding site" evidence="8">
    <location>
        <position position="186"/>
    </location>
    <ligand>
        <name>Ca(2+)</name>
        <dbReference type="ChEBI" id="CHEBI:29108"/>
        <label>2</label>
    </ligand>
</feature>
<evidence type="ECO:0000313" key="12">
    <source>
        <dbReference type="Proteomes" id="UP001459277"/>
    </source>
</evidence>
<feature type="binding site" evidence="8">
    <location>
        <position position="218"/>
    </location>
    <ligand>
        <name>Ca(2+)</name>
        <dbReference type="ChEBI" id="CHEBI:29108"/>
        <label>1</label>
    </ligand>
</feature>
<keyword evidence="8" id="KW-0106">Calcium</keyword>
<feature type="binding site" evidence="8">
    <location>
        <position position="249"/>
    </location>
    <ligand>
        <name>Zn(2+)</name>
        <dbReference type="ChEBI" id="CHEBI:29105"/>
        <label>2</label>
        <note>catalytic</note>
    </ligand>
</feature>
<dbReference type="AlphaFoldDB" id="A0AAW2CEM7"/>
<accession>A0AAW2CEM7</accession>
<dbReference type="Pfam" id="PF00413">
    <property type="entry name" value="Peptidase_M10"/>
    <property type="match status" value="1"/>
</dbReference>
<dbReference type="InterPro" id="IPR001818">
    <property type="entry name" value="Pept_M10_metallopeptidase"/>
</dbReference>
<feature type="binding site" evidence="8">
    <location>
        <position position="213"/>
    </location>
    <ligand>
        <name>Zn(2+)</name>
        <dbReference type="ChEBI" id="CHEBI:29105"/>
        <label>1</label>
    </ligand>
</feature>
<keyword evidence="5 8" id="KW-0862">Zinc</keyword>
<feature type="signal peptide" evidence="9">
    <location>
        <begin position="1"/>
        <end position="23"/>
    </location>
</feature>
<feature type="binding site" evidence="8">
    <location>
        <position position="239"/>
    </location>
    <ligand>
        <name>Zn(2+)</name>
        <dbReference type="ChEBI" id="CHEBI:29105"/>
        <label>2</label>
        <note>catalytic</note>
    </ligand>
</feature>
<dbReference type="PANTHER" id="PTHR10201">
    <property type="entry name" value="MATRIX METALLOPROTEINASE"/>
    <property type="match status" value="1"/>
</dbReference>
<feature type="domain" description="Peptidase metallopeptidase" evidence="10">
    <location>
        <begin position="132"/>
        <end position="284"/>
    </location>
</feature>
<dbReference type="InterPro" id="IPR036365">
    <property type="entry name" value="PGBD-like_sf"/>
</dbReference>
<feature type="chain" id="PRO_5043374178" description="Peptidase metallopeptidase domain-containing protein" evidence="9">
    <location>
        <begin position="24"/>
        <end position="285"/>
    </location>
</feature>
<feature type="binding site" evidence="8">
    <location>
        <position position="215"/>
    </location>
    <ligand>
        <name>Ca(2+)</name>
        <dbReference type="ChEBI" id="CHEBI:29108"/>
        <label>3</label>
    </ligand>
</feature>
<feature type="binding site" evidence="8">
    <location>
        <position position="218"/>
    </location>
    <ligand>
        <name>Ca(2+)</name>
        <dbReference type="ChEBI" id="CHEBI:29108"/>
        <label>3</label>
    </ligand>
</feature>